<proteinExistence type="predicted"/>
<feature type="domain" description="F-box/LRR-repeat protein 15/At3g58940/PEG3-like LRR" evidence="1">
    <location>
        <begin position="31"/>
        <end position="138"/>
    </location>
</feature>
<dbReference type="PANTHER" id="PTHR34709:SF68">
    <property type="entry name" value="OS07G0550432 PROTEIN"/>
    <property type="match status" value="1"/>
</dbReference>
<dbReference type="AlphaFoldDB" id="A0A6G1CZ24"/>
<dbReference type="Pfam" id="PF24758">
    <property type="entry name" value="LRR_At5g56370"/>
    <property type="match status" value="1"/>
</dbReference>
<evidence type="ECO:0000313" key="3">
    <source>
        <dbReference type="Proteomes" id="UP000479710"/>
    </source>
</evidence>
<dbReference type="Gene3D" id="3.80.10.10">
    <property type="entry name" value="Ribonuclease Inhibitor"/>
    <property type="match status" value="1"/>
</dbReference>
<reference evidence="2 3" key="1">
    <citation type="submission" date="2019-11" db="EMBL/GenBank/DDBJ databases">
        <title>Whole genome sequence of Oryza granulata.</title>
        <authorList>
            <person name="Li W."/>
        </authorList>
    </citation>
    <scope>NUCLEOTIDE SEQUENCE [LARGE SCALE GENOMIC DNA]</scope>
    <source>
        <strain evidence="3">cv. Menghai</strain>
        <tissue evidence="2">Leaf</tissue>
    </source>
</reference>
<organism evidence="2 3">
    <name type="scientific">Oryza meyeriana var. granulata</name>
    <dbReference type="NCBI Taxonomy" id="110450"/>
    <lineage>
        <taxon>Eukaryota</taxon>
        <taxon>Viridiplantae</taxon>
        <taxon>Streptophyta</taxon>
        <taxon>Embryophyta</taxon>
        <taxon>Tracheophyta</taxon>
        <taxon>Spermatophyta</taxon>
        <taxon>Magnoliopsida</taxon>
        <taxon>Liliopsida</taxon>
        <taxon>Poales</taxon>
        <taxon>Poaceae</taxon>
        <taxon>BOP clade</taxon>
        <taxon>Oryzoideae</taxon>
        <taxon>Oryzeae</taxon>
        <taxon>Oryzinae</taxon>
        <taxon>Oryza</taxon>
        <taxon>Oryza meyeriana</taxon>
    </lineage>
</organism>
<dbReference type="PANTHER" id="PTHR34709">
    <property type="entry name" value="OS10G0396666 PROTEIN"/>
    <property type="match status" value="1"/>
</dbReference>
<dbReference type="EMBL" id="SPHZ02000007">
    <property type="protein sequence ID" value="KAF0905154.1"/>
    <property type="molecule type" value="Genomic_DNA"/>
</dbReference>
<comment type="caution">
    <text evidence="2">The sequence shown here is derived from an EMBL/GenBank/DDBJ whole genome shotgun (WGS) entry which is preliminary data.</text>
</comment>
<accession>A0A6G1CZ24</accession>
<sequence>MGLDAIELPVCDRATAISMETKYHSPRLRPHASAGASTTFAALRVLTIGCSAFDTVEMVRLVSSLCPRLQDLTLATHFDGVSDFSVRSEMLERLELCLRVAGRLTVETPRLVRLAVSGCFRTPVQNPQYSARVAAPKLADVSWRDVYDPLRHQFVEALRHLRKLRVWPCFMPQKSSHWNVLLRRFDAVDELELYLSIRRGKIPYKLFLKDTAKLPKCKVLKIRFIDLFGLQHCTASILLHLISKCTGIRTLDIRVDGQHPPG</sequence>
<gene>
    <name evidence="2" type="ORF">E2562_000950</name>
</gene>
<protein>
    <recommendedName>
        <fullName evidence="1">F-box/LRR-repeat protein 15/At3g58940/PEG3-like LRR domain-containing protein</fullName>
    </recommendedName>
</protein>
<dbReference type="Proteomes" id="UP000479710">
    <property type="component" value="Unassembled WGS sequence"/>
</dbReference>
<keyword evidence="3" id="KW-1185">Reference proteome</keyword>
<name>A0A6G1CZ24_9ORYZ</name>
<dbReference type="InterPro" id="IPR055411">
    <property type="entry name" value="LRR_FXL15/At3g58940/PEG3-like"/>
</dbReference>
<dbReference type="InterPro" id="IPR032675">
    <property type="entry name" value="LRR_dom_sf"/>
</dbReference>
<dbReference type="OrthoDB" id="682596at2759"/>
<evidence type="ECO:0000313" key="2">
    <source>
        <dbReference type="EMBL" id="KAF0905154.1"/>
    </source>
</evidence>
<dbReference type="InterPro" id="IPR055312">
    <property type="entry name" value="FBL15-like"/>
</dbReference>
<evidence type="ECO:0000259" key="1">
    <source>
        <dbReference type="Pfam" id="PF24758"/>
    </source>
</evidence>